<gene>
    <name evidence="4" type="ORF">Pmani_028384</name>
</gene>
<feature type="region of interest" description="Disordered" evidence="2">
    <location>
        <begin position="466"/>
        <end position="499"/>
    </location>
</feature>
<feature type="compositionally biased region" description="Acidic residues" evidence="2">
    <location>
        <begin position="583"/>
        <end position="606"/>
    </location>
</feature>
<dbReference type="PRINTS" id="PR00081">
    <property type="entry name" value="GDHRDH"/>
</dbReference>
<sequence length="725" mass="81365">MEADSMRWLFTFGSPHDSRLWAPILSVVMAAWGILIGVAVSLYMLRKLRDSRWPTCKSKRRMDGKVVVVTGSNSGIGKETARDLAGRGAVVVLACRDRTAAQAAVTSIRVDTQDGDLIIMSLDLSDLDSIRTFASNFKQKFNKLDVLVNNAGLSMPPDERKKTKDGFEINFGVNHLGHFLLTHLLTSEIKDTPNSRIVNVSSQLYVQGKLDFDNLDAEKGWDPKLRNSLYCTSKLANILHSRELARRLKGTSTGVFALSPGFVATGLFRYSASRLGWMKRIAMAPVVFFMMRSARKGAQSNIYCAVSEDLDGVEWAYVRDCKQSEVNEAARDPDTAARLWEVSMKLVGEAEPGSSVALGEGVVRRDRGVVQKESVRREEGKAQEVNIARELGAGKEEVLTRNVMEDMDEQQVENKVTEKKENTPQKGDNIVLPKVTKEVVTPQKREDKMATPRMLEEVFTPKKVEEVASPPPQVEEVMLPKKVDASPPHKMEEVQSTKQVKDIASSLQTKVEEVATLPPFKKVEEVKSSKKEETLVLPQKIEAVAESHTGTVEEKRLPEATLEEKVMAQIQKMSTEKKPLPQEESEDEEEEEEEEDEEEEEEEEEEKPVKVFKVQGIASRPMAERKEEKIEPTKGEVVAGAVKKVVDGVKKTEEKPEDDDDDEEEEEEEDDEEEEDSDELVVVRKQEVVSDEGKGDSEEEEESEEEDDESQQKFLPKQPVKGRDK</sequence>
<evidence type="ECO:0000256" key="1">
    <source>
        <dbReference type="ARBA" id="ARBA00023002"/>
    </source>
</evidence>
<dbReference type="InterPro" id="IPR002347">
    <property type="entry name" value="SDR_fam"/>
</dbReference>
<dbReference type="EMBL" id="JAWZYT010003267">
    <property type="protein sequence ID" value="KAK4299325.1"/>
    <property type="molecule type" value="Genomic_DNA"/>
</dbReference>
<feature type="compositionally biased region" description="Acidic residues" evidence="2">
    <location>
        <begin position="655"/>
        <end position="679"/>
    </location>
</feature>
<dbReference type="InterPro" id="IPR036291">
    <property type="entry name" value="NAD(P)-bd_dom_sf"/>
</dbReference>
<comment type="caution">
    <text evidence="4">The sequence shown here is derived from an EMBL/GenBank/DDBJ whole genome shotgun (WGS) entry which is preliminary data.</text>
</comment>
<evidence type="ECO:0000313" key="4">
    <source>
        <dbReference type="EMBL" id="KAK4299325.1"/>
    </source>
</evidence>
<dbReference type="PANTHER" id="PTHR43157:SF31">
    <property type="entry name" value="PHOSPHATIDYLINOSITOL-GLYCAN BIOSYNTHESIS CLASS F PROTEIN"/>
    <property type="match status" value="1"/>
</dbReference>
<feature type="compositionally biased region" description="Basic and acidic residues" evidence="2">
    <location>
        <begin position="681"/>
        <end position="696"/>
    </location>
</feature>
<name>A0AAE1NZL4_9EUCA</name>
<proteinExistence type="predicted"/>
<dbReference type="PANTHER" id="PTHR43157">
    <property type="entry name" value="PHOSPHATIDYLINOSITOL-GLYCAN BIOSYNTHESIS CLASS F PROTEIN-RELATED"/>
    <property type="match status" value="1"/>
</dbReference>
<dbReference type="Pfam" id="PF00106">
    <property type="entry name" value="adh_short"/>
    <property type="match status" value="1"/>
</dbReference>
<feature type="compositionally biased region" description="Acidic residues" evidence="2">
    <location>
        <begin position="697"/>
        <end position="709"/>
    </location>
</feature>
<evidence type="ECO:0000256" key="3">
    <source>
        <dbReference type="SAM" id="Phobius"/>
    </source>
</evidence>
<feature type="transmembrane region" description="Helical" evidence="3">
    <location>
        <begin position="20"/>
        <end position="45"/>
    </location>
</feature>
<feature type="compositionally biased region" description="Basic and acidic residues" evidence="2">
    <location>
        <begin position="622"/>
        <end position="634"/>
    </location>
</feature>
<dbReference type="SUPFAM" id="SSF51735">
    <property type="entry name" value="NAD(P)-binding Rossmann-fold domains"/>
    <property type="match status" value="1"/>
</dbReference>
<protein>
    <submittedName>
        <fullName evidence="4">Uncharacterized protein</fullName>
    </submittedName>
</protein>
<feature type="compositionally biased region" description="Basic and acidic residues" evidence="2">
    <location>
        <begin position="478"/>
        <end position="499"/>
    </location>
</feature>
<dbReference type="Proteomes" id="UP001292094">
    <property type="component" value="Unassembled WGS sequence"/>
</dbReference>
<keyword evidence="5" id="KW-1185">Reference proteome</keyword>
<evidence type="ECO:0000256" key="2">
    <source>
        <dbReference type="SAM" id="MobiDB-lite"/>
    </source>
</evidence>
<keyword evidence="3" id="KW-0472">Membrane</keyword>
<reference evidence="4" key="1">
    <citation type="submission" date="2023-11" db="EMBL/GenBank/DDBJ databases">
        <title>Genome assemblies of two species of porcelain crab, Petrolisthes cinctipes and Petrolisthes manimaculis (Anomura: Porcellanidae).</title>
        <authorList>
            <person name="Angst P."/>
        </authorList>
    </citation>
    <scope>NUCLEOTIDE SEQUENCE</scope>
    <source>
        <strain evidence="4">PB745_02</strain>
        <tissue evidence="4">Gill</tissue>
    </source>
</reference>
<organism evidence="4 5">
    <name type="scientific">Petrolisthes manimaculis</name>
    <dbReference type="NCBI Taxonomy" id="1843537"/>
    <lineage>
        <taxon>Eukaryota</taxon>
        <taxon>Metazoa</taxon>
        <taxon>Ecdysozoa</taxon>
        <taxon>Arthropoda</taxon>
        <taxon>Crustacea</taxon>
        <taxon>Multicrustacea</taxon>
        <taxon>Malacostraca</taxon>
        <taxon>Eumalacostraca</taxon>
        <taxon>Eucarida</taxon>
        <taxon>Decapoda</taxon>
        <taxon>Pleocyemata</taxon>
        <taxon>Anomura</taxon>
        <taxon>Galatheoidea</taxon>
        <taxon>Porcellanidae</taxon>
        <taxon>Petrolisthes</taxon>
    </lineage>
</organism>
<keyword evidence="3" id="KW-1133">Transmembrane helix</keyword>
<keyword evidence="1" id="KW-0560">Oxidoreductase</keyword>
<dbReference type="Gene3D" id="3.40.50.720">
    <property type="entry name" value="NAD(P)-binding Rossmann-like Domain"/>
    <property type="match status" value="1"/>
</dbReference>
<dbReference type="AlphaFoldDB" id="A0AAE1NZL4"/>
<accession>A0AAE1NZL4</accession>
<dbReference type="GO" id="GO:0016491">
    <property type="term" value="F:oxidoreductase activity"/>
    <property type="evidence" value="ECO:0007669"/>
    <property type="project" value="UniProtKB-KW"/>
</dbReference>
<evidence type="ECO:0000313" key="5">
    <source>
        <dbReference type="Proteomes" id="UP001292094"/>
    </source>
</evidence>
<dbReference type="PRINTS" id="PR00080">
    <property type="entry name" value="SDRFAMILY"/>
</dbReference>
<feature type="region of interest" description="Disordered" evidence="2">
    <location>
        <begin position="567"/>
        <end position="725"/>
    </location>
</feature>
<feature type="compositionally biased region" description="Basic and acidic residues" evidence="2">
    <location>
        <begin position="644"/>
        <end position="654"/>
    </location>
</feature>
<keyword evidence="3" id="KW-0812">Transmembrane</keyword>